<reference evidence="3" key="2">
    <citation type="submission" date="2018-12" db="UniProtKB">
        <authorList>
            <consortium name="WormBaseParasite"/>
        </authorList>
    </citation>
    <scope>IDENTIFICATION</scope>
    <source>
        <strain evidence="3">Puerto Rican</strain>
    </source>
</reference>
<evidence type="ECO:0000256" key="1">
    <source>
        <dbReference type="SAM" id="MobiDB-lite"/>
    </source>
</evidence>
<feature type="region of interest" description="Disordered" evidence="1">
    <location>
        <begin position="317"/>
        <end position="343"/>
    </location>
</feature>
<feature type="compositionally biased region" description="Low complexity" evidence="1">
    <location>
        <begin position="334"/>
        <end position="343"/>
    </location>
</feature>
<accession>A0A3Q0KMZ8</accession>
<feature type="region of interest" description="Disordered" evidence="1">
    <location>
        <begin position="1129"/>
        <end position="1148"/>
    </location>
</feature>
<organism evidence="2 3">
    <name type="scientific">Schistosoma mansoni</name>
    <name type="common">Blood fluke</name>
    <dbReference type="NCBI Taxonomy" id="6183"/>
    <lineage>
        <taxon>Eukaryota</taxon>
        <taxon>Metazoa</taxon>
        <taxon>Spiralia</taxon>
        <taxon>Lophotrochozoa</taxon>
        <taxon>Platyhelminthes</taxon>
        <taxon>Trematoda</taxon>
        <taxon>Digenea</taxon>
        <taxon>Strigeidida</taxon>
        <taxon>Schistosomatoidea</taxon>
        <taxon>Schistosomatidae</taxon>
        <taxon>Schistosoma</taxon>
    </lineage>
</organism>
<keyword evidence="2" id="KW-1185">Reference proteome</keyword>
<feature type="region of interest" description="Disordered" evidence="1">
    <location>
        <begin position="640"/>
        <end position="668"/>
    </location>
</feature>
<sequence length="1160" mass="127286">MASVGRGDVGDIDALLRAAEILEKKMYSKDGYGTADTLRNINVAQFLEWLSTCHEADGNVSMDSKISPTMHVELANLIQMSGCQKISELQTVFGSARKLFTTKSTPLSYSDGDPVFTYHPDVWNQCPASHLRPDSASSKLPQSHCRVLTAATGVTQLSEPFPVGGIGTTDEPDGLSNTSDDVCMDSSSQDSYSGNTAPVRANTNVMHILNTSLGSEFNGHVDPGNNKSQYSNCRLRSALLTPYSPGSEIHSTNSVRHLNHFLNKDISTSNIPLQQRPVTESIQPEIFPNSNSSQRLLEVLSRTYENYDDLDQLNSKFRASESPQRTPTVHQQTSWSAPPSVSSSSCATPDKECCDAINQIEIPQPVRPTRFSCSSLPVKKRKLDWKQSDNWLYDLQSSDKHLCKFKKTPNINPSDLVSTTGFMTTSSHDNPTYCSSSGSIPERRKSVSGISVSDNTQQSVTSKITIPLLRTCSVPVNSEQRMIHSPKLLDTLTFSKHLIEEKKSLIKTPYQNHFSVLTRTLTGSDNIKNHINSSKQYASELTTMSNGSNVSKLSKDSIFNMSDNKKRKYATLSSVDLCTTTGGSNYYPGVFNNNNNNYSNNNSDEDSYISKVSHSTTSSTIHYNTRKPITADLLFRSPHNTHKHRSHAHNNNENSNNQLALSDGSDNIHNRNEIFDHTNGVHQHHCFSKLQTARTVEMNVSNFDHNNNSSNNKLNGSTPVVERKHNGLIQTIPHNEHNNTVSHQLSHTLKEDTVYDFNSICQKQSNNSDNSNDITSGQDRNNLVNNYQQLSSIISQSTMLPNHAVTTTSTPTTVTNVISHNLNTYVDSSIKSDCKHVSVNSSPLKSVMPESTINKPPAEQFKYSHENLPDGATTLSPSSSVSSSSMLTNQMNVNGAHVIMMLSPSITIPTSLHSSLTSQIITSSSSLSNVQQSSPNYNNNNNSKIIPHPSNFPQTYTTPAITTSNFVNSSSGTSSFPLLLISASSSASAVALAEAAALATGVPSTSFVPVPVQVTTYVPPPSSTTITTTRPIKNEEHNDKLKIQCKISNSSNNEINTISNQHFILSVMVTDNHVHNNSDDDDNNNVNGNSDNQKSLSVQRKIPFVLSAPSLHLNFNNIQNDRKSIINGKQHHSTPVLKDISSTNTSDDHVYDSKLTHQAV</sequence>
<reference evidence="2" key="1">
    <citation type="journal article" date="2012" name="PLoS Negl. Trop. Dis.">
        <title>A systematically improved high quality genome and transcriptome of the human blood fluke Schistosoma mansoni.</title>
        <authorList>
            <person name="Protasio A.V."/>
            <person name="Tsai I.J."/>
            <person name="Babbage A."/>
            <person name="Nichol S."/>
            <person name="Hunt M."/>
            <person name="Aslett M.A."/>
            <person name="De Silva N."/>
            <person name="Velarde G.S."/>
            <person name="Anderson T.J."/>
            <person name="Clark R.C."/>
            <person name="Davidson C."/>
            <person name="Dillon G.P."/>
            <person name="Holroyd N.E."/>
            <person name="LoVerde P.T."/>
            <person name="Lloyd C."/>
            <person name="McQuillan J."/>
            <person name="Oliveira G."/>
            <person name="Otto T.D."/>
            <person name="Parker-Manuel S.J."/>
            <person name="Quail M.A."/>
            <person name="Wilson R.A."/>
            <person name="Zerlotini A."/>
            <person name="Dunne D.W."/>
            <person name="Berriman M."/>
        </authorList>
    </citation>
    <scope>NUCLEOTIDE SEQUENCE [LARGE SCALE GENOMIC DNA]</scope>
    <source>
        <strain evidence="2">Puerto Rican</strain>
    </source>
</reference>
<feature type="compositionally biased region" description="Polar residues" evidence="1">
    <location>
        <begin position="317"/>
        <end position="333"/>
    </location>
</feature>
<feature type="region of interest" description="Disordered" evidence="1">
    <location>
        <begin position="159"/>
        <end position="196"/>
    </location>
</feature>
<dbReference type="WBParaSite" id="Smp_138320.1">
    <property type="protein sequence ID" value="Smp_138320.1"/>
    <property type="gene ID" value="Smp_138320"/>
</dbReference>
<name>A0A3Q0KMZ8_SCHMA</name>
<dbReference type="InParanoid" id="A0A3Q0KMZ8"/>
<feature type="region of interest" description="Disordered" evidence="1">
    <location>
        <begin position="1074"/>
        <end position="1096"/>
    </location>
</feature>
<proteinExistence type="predicted"/>
<dbReference type="AlphaFoldDB" id="A0A3Q0KMZ8"/>
<dbReference type="STRING" id="6183.A0A3Q0KMZ8"/>
<protein>
    <submittedName>
        <fullName evidence="3">DUF4210 domain-containing protein</fullName>
    </submittedName>
</protein>
<feature type="compositionally biased region" description="Polar residues" evidence="1">
    <location>
        <begin position="175"/>
        <end position="196"/>
    </location>
</feature>
<dbReference type="Proteomes" id="UP000008854">
    <property type="component" value="Unassembled WGS sequence"/>
</dbReference>
<evidence type="ECO:0000313" key="3">
    <source>
        <dbReference type="WBParaSite" id="Smp_138320.1"/>
    </source>
</evidence>
<evidence type="ECO:0000313" key="2">
    <source>
        <dbReference type="Proteomes" id="UP000008854"/>
    </source>
</evidence>